<organism evidence="9 10">
    <name type="scientific">Thermococcus gorgonarius</name>
    <dbReference type="NCBI Taxonomy" id="71997"/>
    <lineage>
        <taxon>Archaea</taxon>
        <taxon>Methanobacteriati</taxon>
        <taxon>Methanobacteriota</taxon>
        <taxon>Thermococci</taxon>
        <taxon>Thermococcales</taxon>
        <taxon>Thermococcaceae</taxon>
        <taxon>Thermococcus</taxon>
    </lineage>
</organism>
<evidence type="ECO:0000259" key="8">
    <source>
        <dbReference type="Pfam" id="PF00361"/>
    </source>
</evidence>
<feature type="transmembrane region" description="Helical" evidence="7">
    <location>
        <begin position="152"/>
        <end position="174"/>
    </location>
</feature>
<sequence>MEPLTMLNLALLLLFTGALVALFKGGRIAYLFTLSASIPIFLVSIAGIDGFKGEILPFLPTGVDVDPLSALFLMVLAFLTFSISLYLLDYRVRGDERYLGLSVNMALLSALLFITTDDLERLTLAYELFAVFTFVLILTSETKGSRKAAWRYIVLTQLFGIIPLLTATSLAHAAGALTFEELRANLANLPVGLWVMYALYLSAFLVRAGVFPFHTWVARTYRSVPSPLIPVFIVGEGFGFYGILRMTEFVLPTSKTVGYVIASLGAVSAFATLYSFREIRLKRKFAHHSIMDVGIAFFALGASMVLGGTAETIVLIGALLHILYQALYKSAVFFGLGAIEHYGEEPNICSIRKLLKGHVISLLISLSVFSMAGVPPLAAFVSKWPIFEGIATSKDILLWLMMLTVAFLSLFPMASILQIRRLNRELCKREVEREEIPLMIRTVTGIVAIAGFTVAVFPLLIHPWLASAIEEIGGPIPETPTGVFFASPSFLVAITLLVAAPLAGWRVGRVPTDRVSELLLIFYNMGDILKEAFGFFLDEFRKAYIRYVLPIIKVVPRYELPLVKDVDDAFDYPVRHLDEAMFMPLIRAVERLARWGKSRNLDMNALIGGFAVAMAVLIVLLGVFA</sequence>
<feature type="transmembrane region" description="Helical" evidence="7">
    <location>
        <begin position="288"/>
        <end position="307"/>
    </location>
</feature>
<feature type="transmembrane region" description="Helical" evidence="7">
    <location>
        <begin position="396"/>
        <end position="417"/>
    </location>
</feature>
<feature type="transmembrane region" description="Helical" evidence="7">
    <location>
        <begin position="481"/>
        <end position="505"/>
    </location>
</feature>
<feature type="transmembrane region" description="Helical" evidence="7">
    <location>
        <begin position="68"/>
        <end position="86"/>
    </location>
</feature>
<evidence type="ECO:0000256" key="2">
    <source>
        <dbReference type="ARBA" id="ARBA00022475"/>
    </source>
</evidence>
<dbReference type="GO" id="GO:0005886">
    <property type="term" value="C:plasma membrane"/>
    <property type="evidence" value="ECO:0007669"/>
    <property type="project" value="UniProtKB-SubCell"/>
</dbReference>
<feature type="transmembrane region" description="Helical" evidence="7">
    <location>
        <begin position="194"/>
        <end position="216"/>
    </location>
</feature>
<feature type="domain" description="NADH:quinone oxidoreductase/Mrp antiporter transmembrane" evidence="8">
    <location>
        <begin position="118"/>
        <end position="408"/>
    </location>
</feature>
<dbReference type="EMBL" id="CP014855">
    <property type="protein sequence ID" value="ASJ01475.1"/>
    <property type="molecule type" value="Genomic_DNA"/>
</dbReference>
<keyword evidence="6 7" id="KW-0472">Membrane</keyword>
<feature type="transmembrane region" description="Helical" evidence="7">
    <location>
        <begin position="359"/>
        <end position="381"/>
    </location>
</feature>
<keyword evidence="2" id="KW-1003">Cell membrane</keyword>
<dbReference type="KEGG" id="tgg:A3K92_08270"/>
<gene>
    <name evidence="9" type="ORF">A3K92_08270</name>
</gene>
<keyword evidence="5" id="KW-0560">Oxidoreductase</keyword>
<evidence type="ECO:0000256" key="5">
    <source>
        <dbReference type="ARBA" id="ARBA00023002"/>
    </source>
</evidence>
<feature type="transmembrane region" description="Helical" evidence="7">
    <location>
        <begin position="228"/>
        <end position="244"/>
    </location>
</feature>
<evidence type="ECO:0000256" key="3">
    <source>
        <dbReference type="ARBA" id="ARBA00022692"/>
    </source>
</evidence>
<keyword evidence="4 7" id="KW-1133">Transmembrane helix</keyword>
<evidence type="ECO:0000313" key="9">
    <source>
        <dbReference type="EMBL" id="ASJ01475.1"/>
    </source>
</evidence>
<name>A0A2Z2MAE0_THEGO</name>
<evidence type="ECO:0000256" key="7">
    <source>
        <dbReference type="SAM" id="Phobius"/>
    </source>
</evidence>
<feature type="transmembrane region" description="Helical" evidence="7">
    <location>
        <begin position="30"/>
        <end position="48"/>
    </location>
</feature>
<dbReference type="AlphaFoldDB" id="A0A2Z2MAE0"/>
<comment type="subcellular location">
    <subcellularLocation>
        <location evidence="1">Cell membrane</location>
        <topology evidence="1">Multi-pass membrane protein</topology>
    </subcellularLocation>
</comment>
<dbReference type="GeneID" id="33332542"/>
<dbReference type="Pfam" id="PF00361">
    <property type="entry name" value="Proton_antipo_M"/>
    <property type="match status" value="1"/>
</dbReference>
<keyword evidence="3 7" id="KW-0812">Transmembrane</keyword>
<dbReference type="InterPro" id="IPR001750">
    <property type="entry name" value="ND/Mrp_TM"/>
</dbReference>
<feature type="transmembrane region" description="Helical" evidence="7">
    <location>
        <begin position="98"/>
        <end position="116"/>
    </location>
</feature>
<reference evidence="9 10" key="1">
    <citation type="submission" date="2016-03" db="EMBL/GenBank/DDBJ databases">
        <title>Complete genome sequence of Thermococcus gorgonarius.</title>
        <authorList>
            <person name="Oger P.M."/>
        </authorList>
    </citation>
    <scope>NUCLEOTIDE SEQUENCE [LARGE SCALE GENOMIC DNA]</scope>
    <source>
        <strain evidence="9 10">W-12</strain>
    </source>
</reference>
<feature type="transmembrane region" description="Helical" evidence="7">
    <location>
        <begin position="6"/>
        <end position="23"/>
    </location>
</feature>
<keyword evidence="10" id="KW-1185">Reference proteome</keyword>
<dbReference type="PANTHER" id="PTHR42682:SF3">
    <property type="entry name" value="FORMATE HYDROGENLYASE SUBUNIT 3-RELATED"/>
    <property type="match status" value="1"/>
</dbReference>
<protein>
    <submittedName>
        <fullName evidence="9">Sodium:proton antiporter</fullName>
    </submittedName>
</protein>
<evidence type="ECO:0000256" key="6">
    <source>
        <dbReference type="ARBA" id="ARBA00023136"/>
    </source>
</evidence>
<dbReference type="InterPro" id="IPR052175">
    <property type="entry name" value="ComplexI-like_HydComp"/>
</dbReference>
<feature type="transmembrane region" description="Helical" evidence="7">
    <location>
        <begin position="313"/>
        <end position="339"/>
    </location>
</feature>
<proteinExistence type="predicted"/>
<accession>A0A2Z2MAE0</accession>
<feature type="transmembrane region" description="Helical" evidence="7">
    <location>
        <begin position="256"/>
        <end position="276"/>
    </location>
</feature>
<feature type="transmembrane region" description="Helical" evidence="7">
    <location>
        <begin position="438"/>
        <end position="461"/>
    </location>
</feature>
<evidence type="ECO:0000256" key="4">
    <source>
        <dbReference type="ARBA" id="ARBA00022989"/>
    </source>
</evidence>
<evidence type="ECO:0000256" key="1">
    <source>
        <dbReference type="ARBA" id="ARBA00004651"/>
    </source>
</evidence>
<dbReference type="Proteomes" id="UP000250134">
    <property type="component" value="Chromosome"/>
</dbReference>
<evidence type="ECO:0000313" key="10">
    <source>
        <dbReference type="Proteomes" id="UP000250134"/>
    </source>
</evidence>
<dbReference type="RefSeq" id="WP_088885810.1">
    <property type="nucleotide sequence ID" value="NZ_CP014855.1"/>
</dbReference>
<feature type="transmembrane region" description="Helical" evidence="7">
    <location>
        <begin position="601"/>
        <end position="624"/>
    </location>
</feature>
<dbReference type="PANTHER" id="PTHR42682">
    <property type="entry name" value="HYDROGENASE-4 COMPONENT F"/>
    <property type="match status" value="1"/>
</dbReference>
<dbReference type="GO" id="GO:0016491">
    <property type="term" value="F:oxidoreductase activity"/>
    <property type="evidence" value="ECO:0007669"/>
    <property type="project" value="UniProtKB-KW"/>
</dbReference>
<dbReference type="OrthoDB" id="96150at2157"/>
<feature type="transmembrane region" description="Helical" evidence="7">
    <location>
        <begin position="122"/>
        <end position="140"/>
    </location>
</feature>